<organism evidence="1 2">
    <name type="scientific">Ogataea polymorpha</name>
    <dbReference type="NCBI Taxonomy" id="460523"/>
    <lineage>
        <taxon>Eukaryota</taxon>
        <taxon>Fungi</taxon>
        <taxon>Dikarya</taxon>
        <taxon>Ascomycota</taxon>
        <taxon>Saccharomycotina</taxon>
        <taxon>Pichiomycetes</taxon>
        <taxon>Pichiales</taxon>
        <taxon>Pichiaceae</taxon>
        <taxon>Ogataea</taxon>
    </lineage>
</organism>
<keyword evidence="2" id="KW-1185">Reference proteome</keyword>
<comment type="caution">
    <text evidence="1">The sequence shown here is derived from an EMBL/GenBank/DDBJ whole genome shotgun (WGS) entry which is preliminary data.</text>
</comment>
<proteinExistence type="predicted"/>
<dbReference type="AlphaFoldDB" id="A0A9P8PT79"/>
<sequence length="184" mass="19358">MCLPASWITSNSSFWLSSSTSSSSTIEMSCAALAASNSGGRTPGKSRILGISAISTSLHPSAADESAINAACLSCQSWDWIICGRYWNNGPAKDWPPSLRAALSRDCLAALYSSSSSSLSISSELFHSDASSSSMHTSVISLRVTSTIVVAYDDSLLHMFGEVSQKVVSSSRAASLAVESRDLF</sequence>
<reference evidence="1" key="1">
    <citation type="journal article" date="2021" name="Open Biol.">
        <title>Shared evolutionary footprints suggest mitochondrial oxidative damage underlies multiple complex I losses in fungi.</title>
        <authorList>
            <person name="Schikora-Tamarit M.A."/>
            <person name="Marcet-Houben M."/>
            <person name="Nosek J."/>
            <person name="Gabaldon T."/>
        </authorList>
    </citation>
    <scope>NUCLEOTIDE SEQUENCE</scope>
    <source>
        <strain evidence="1">NCAIM Y.01608</strain>
    </source>
</reference>
<accession>A0A9P8PT79</accession>
<reference evidence="1" key="2">
    <citation type="submission" date="2021-01" db="EMBL/GenBank/DDBJ databases">
        <authorList>
            <person name="Schikora-Tamarit M.A."/>
        </authorList>
    </citation>
    <scope>NUCLEOTIDE SEQUENCE</scope>
    <source>
        <strain evidence="1">NCAIM Y.01608</strain>
    </source>
</reference>
<protein>
    <submittedName>
        <fullName evidence="1">Uncharacterized protein</fullName>
    </submittedName>
</protein>
<evidence type="ECO:0000313" key="1">
    <source>
        <dbReference type="EMBL" id="KAH3677692.1"/>
    </source>
</evidence>
<gene>
    <name evidence="1" type="ORF">OGATHE_000346</name>
</gene>
<dbReference type="EMBL" id="JAEUBD010000095">
    <property type="protein sequence ID" value="KAH3677692.1"/>
    <property type="molecule type" value="Genomic_DNA"/>
</dbReference>
<name>A0A9P8PT79_9ASCO</name>
<dbReference type="Proteomes" id="UP000788993">
    <property type="component" value="Unassembled WGS sequence"/>
</dbReference>
<evidence type="ECO:0000313" key="2">
    <source>
        <dbReference type="Proteomes" id="UP000788993"/>
    </source>
</evidence>